<sequence>MKCPGAFLALKLQCSSCLMAETPLEVAAVTISSAYKTDATLCAPFWDCKRLHLSVTGAHLRDRWAKTTALWVFFPLP</sequence>
<dbReference type="AlphaFoldDB" id="A0A974D228"/>
<evidence type="ECO:0000256" key="1">
    <source>
        <dbReference type="SAM" id="SignalP"/>
    </source>
</evidence>
<organism evidence="2 3">
    <name type="scientific">Xenopus laevis</name>
    <name type="common">African clawed frog</name>
    <dbReference type="NCBI Taxonomy" id="8355"/>
    <lineage>
        <taxon>Eukaryota</taxon>
        <taxon>Metazoa</taxon>
        <taxon>Chordata</taxon>
        <taxon>Craniata</taxon>
        <taxon>Vertebrata</taxon>
        <taxon>Euteleostomi</taxon>
        <taxon>Amphibia</taxon>
        <taxon>Batrachia</taxon>
        <taxon>Anura</taxon>
        <taxon>Pipoidea</taxon>
        <taxon>Pipidae</taxon>
        <taxon>Xenopodinae</taxon>
        <taxon>Xenopus</taxon>
        <taxon>Xenopus</taxon>
    </lineage>
</organism>
<dbReference type="Proteomes" id="UP000694892">
    <property type="component" value="Chromosome 4S"/>
</dbReference>
<keyword evidence="1" id="KW-0732">Signal</keyword>
<reference evidence="3" key="1">
    <citation type="journal article" date="2016" name="Nature">
        <title>Genome evolution in the allotetraploid frog Xenopus laevis.</title>
        <authorList>
            <person name="Session A.M."/>
            <person name="Uno Y."/>
            <person name="Kwon T."/>
            <person name="Chapman J.A."/>
            <person name="Toyoda A."/>
            <person name="Takahashi S."/>
            <person name="Fukui A."/>
            <person name="Hikosaka A."/>
            <person name="Suzuki A."/>
            <person name="Kondo M."/>
            <person name="van Heeringen S.J."/>
            <person name="Quigley I."/>
            <person name="Heinz S."/>
            <person name="Ogino H."/>
            <person name="Ochi H."/>
            <person name="Hellsten U."/>
            <person name="Lyons J.B."/>
            <person name="Simakov O."/>
            <person name="Putnam N."/>
            <person name="Stites J."/>
            <person name="Kuroki Y."/>
            <person name="Tanaka T."/>
            <person name="Michiue T."/>
            <person name="Watanabe M."/>
            <person name="Bogdanovic O."/>
            <person name="Lister R."/>
            <person name="Georgiou G."/>
            <person name="Paranjpe S.S."/>
            <person name="van Kruijsbergen I."/>
            <person name="Shu S."/>
            <person name="Carlson J."/>
            <person name="Kinoshita T."/>
            <person name="Ohta Y."/>
            <person name="Mawaribuchi S."/>
            <person name="Jenkins J."/>
            <person name="Grimwood J."/>
            <person name="Schmutz J."/>
            <person name="Mitros T."/>
            <person name="Mozaffari S.V."/>
            <person name="Suzuki Y."/>
            <person name="Haramoto Y."/>
            <person name="Yamamoto T.S."/>
            <person name="Takagi C."/>
            <person name="Heald R."/>
            <person name="Miller K."/>
            <person name="Haudenschild C."/>
            <person name="Kitzman J."/>
            <person name="Nakayama T."/>
            <person name="Izutsu Y."/>
            <person name="Robert J."/>
            <person name="Fortriede J."/>
            <person name="Burns K."/>
            <person name="Lotay V."/>
            <person name="Karimi K."/>
            <person name="Yasuoka Y."/>
            <person name="Dichmann D.S."/>
            <person name="Flajnik M.F."/>
            <person name="Houston D.W."/>
            <person name="Shendure J."/>
            <person name="DuPasquier L."/>
            <person name="Vize P.D."/>
            <person name="Zorn A.M."/>
            <person name="Ito M."/>
            <person name="Marcotte E.M."/>
            <person name="Wallingford J.B."/>
            <person name="Ito Y."/>
            <person name="Asashima M."/>
            <person name="Ueno N."/>
            <person name="Matsuda Y."/>
            <person name="Veenstra G.J."/>
            <person name="Fujiyama A."/>
            <person name="Harland R.M."/>
            <person name="Taira M."/>
            <person name="Rokhsar D.S."/>
        </authorList>
    </citation>
    <scope>NUCLEOTIDE SEQUENCE [LARGE SCALE GENOMIC DNA]</scope>
    <source>
        <strain evidence="3">J</strain>
    </source>
</reference>
<dbReference type="EMBL" id="CM004473">
    <property type="protein sequence ID" value="OCT82811.1"/>
    <property type="molecule type" value="Genomic_DNA"/>
</dbReference>
<feature type="chain" id="PRO_5037501604" description="Secreted protein" evidence="1">
    <location>
        <begin position="21"/>
        <end position="77"/>
    </location>
</feature>
<accession>A0A974D228</accession>
<protein>
    <recommendedName>
        <fullName evidence="4">Secreted protein</fullName>
    </recommendedName>
</protein>
<proteinExistence type="predicted"/>
<gene>
    <name evidence="2" type="ORF">XELAEV_18025345mg</name>
</gene>
<evidence type="ECO:0000313" key="3">
    <source>
        <dbReference type="Proteomes" id="UP000694892"/>
    </source>
</evidence>
<evidence type="ECO:0008006" key="4">
    <source>
        <dbReference type="Google" id="ProtNLM"/>
    </source>
</evidence>
<evidence type="ECO:0000313" key="2">
    <source>
        <dbReference type="EMBL" id="OCT82811.1"/>
    </source>
</evidence>
<feature type="signal peptide" evidence="1">
    <location>
        <begin position="1"/>
        <end position="20"/>
    </location>
</feature>
<name>A0A974D228_XENLA</name>